<evidence type="ECO:0000313" key="2">
    <source>
        <dbReference type="EMBL" id="KAF9417147.1"/>
    </source>
</evidence>
<comment type="caution">
    <text evidence="2">The sequence shown here is derived from an EMBL/GenBank/DDBJ whole genome shotgun (WGS) entry which is preliminary data.</text>
</comment>
<accession>A0A835L494</accession>
<evidence type="ECO:0000256" key="1">
    <source>
        <dbReference type="SAM" id="MobiDB-lite"/>
    </source>
</evidence>
<protein>
    <submittedName>
        <fullName evidence="2">Uncharacterized protein</fullName>
    </submittedName>
</protein>
<proteinExistence type="predicted"/>
<sequence>MAVQRPGKMLAQKGRNVAKITSTKRWNFNHVFDRECNRTSATTRRDFPSQEIPECVGEAYLKALTPVNITNAFNKCGVFPFNREIFSELEFLPSNVTDRPQPILDETTPTNIDDDDATSCDSSLADKIKQNWMPITTWMVIERLHHSYLSASRITPDSSQPYTNFVSPKDFRPIIKGPQNTRKSRKKAGKSMIATDTPEKKCYDGKKNKETKKSKKEAEKMLGRITYSKATTTFTTFFKRKRFSFPLNKLCKRRKRNLTPLESLDNDQEEFQPSGSSSGGENLIASDSDEDDLVLRDDFPPLKHIQLAIVDVMYNRNKDIEEDVGAPQMILEQLDELGFYEDLPLSELSLRIRSGEFSNETHNGENNNDEDDGAEFSNESHLASLPPQSFSYYQFIAKKLIHPKKPDMAGVNTVDIKYICHFLKLKIITIDVKLLTYTPIKSEARKLIFNMINKFDVTNKDNEKIFNEKEQCLVTILEAIGTENIDVNKIEESVKNLKVIHNSERITASKYMEEINNRCKSCYNKAH</sequence>
<evidence type="ECO:0000313" key="3">
    <source>
        <dbReference type="Proteomes" id="UP000648187"/>
    </source>
</evidence>
<feature type="region of interest" description="Disordered" evidence="1">
    <location>
        <begin position="168"/>
        <end position="217"/>
    </location>
</feature>
<reference evidence="2" key="1">
    <citation type="submission" date="2020-08" db="EMBL/GenBank/DDBJ databases">
        <title>Spodoptera exigua strain:BAW_Kor-Di-RS1 Genome sequencing and assembly.</title>
        <authorList>
            <person name="Kim J."/>
            <person name="Nam H.Y."/>
            <person name="Kwon M."/>
            <person name="Choi J.H."/>
            <person name="Cho S.R."/>
            <person name="Kim G.-H."/>
        </authorList>
    </citation>
    <scope>NUCLEOTIDE SEQUENCE</scope>
    <source>
        <strain evidence="2">BAW_Kor-Di-RS1</strain>
        <tissue evidence="2">Whole-body</tissue>
    </source>
</reference>
<feature type="region of interest" description="Disordered" evidence="1">
    <location>
        <begin position="261"/>
        <end position="285"/>
    </location>
</feature>
<feature type="compositionally biased region" description="Basic and acidic residues" evidence="1">
    <location>
        <begin position="197"/>
        <end position="208"/>
    </location>
</feature>
<keyword evidence="3" id="KW-1185">Reference proteome</keyword>
<feature type="compositionally biased region" description="Polar residues" evidence="1">
    <location>
        <begin position="271"/>
        <end position="280"/>
    </location>
</feature>
<dbReference type="AlphaFoldDB" id="A0A835L494"/>
<feature type="region of interest" description="Disordered" evidence="1">
    <location>
        <begin position="357"/>
        <end position="380"/>
    </location>
</feature>
<organism evidence="2 3">
    <name type="scientific">Spodoptera exigua</name>
    <name type="common">Beet armyworm</name>
    <name type="synonym">Noctua fulgens</name>
    <dbReference type="NCBI Taxonomy" id="7107"/>
    <lineage>
        <taxon>Eukaryota</taxon>
        <taxon>Metazoa</taxon>
        <taxon>Ecdysozoa</taxon>
        <taxon>Arthropoda</taxon>
        <taxon>Hexapoda</taxon>
        <taxon>Insecta</taxon>
        <taxon>Pterygota</taxon>
        <taxon>Neoptera</taxon>
        <taxon>Endopterygota</taxon>
        <taxon>Lepidoptera</taxon>
        <taxon>Glossata</taxon>
        <taxon>Ditrysia</taxon>
        <taxon>Noctuoidea</taxon>
        <taxon>Noctuidae</taxon>
        <taxon>Amphipyrinae</taxon>
        <taxon>Spodoptera</taxon>
    </lineage>
</organism>
<dbReference type="Proteomes" id="UP000648187">
    <property type="component" value="Unassembled WGS sequence"/>
</dbReference>
<name>A0A835L494_SPOEX</name>
<gene>
    <name evidence="2" type="ORF">HW555_005658</name>
</gene>
<dbReference type="EMBL" id="JACKWZ010000076">
    <property type="protein sequence ID" value="KAF9417147.1"/>
    <property type="molecule type" value="Genomic_DNA"/>
</dbReference>